<evidence type="ECO:0000256" key="3">
    <source>
        <dbReference type="SAM" id="SignalP"/>
    </source>
</evidence>
<reference evidence="4 7" key="2">
    <citation type="submission" date="2018-01" db="EMBL/GenBank/DDBJ databases">
        <title>Complete genome sequence of Caulobacter flavus RHGG3.</title>
        <authorList>
            <person name="Yang E."/>
        </authorList>
    </citation>
    <scope>NUCLEOTIDE SEQUENCE [LARGE SCALE GENOMIC DNA]</scope>
    <source>
        <strain evidence="4 7">RHGG3</strain>
    </source>
</reference>
<evidence type="ECO:0000313" key="6">
    <source>
        <dbReference type="Proteomes" id="UP000234483"/>
    </source>
</evidence>
<feature type="chain" id="PRO_5044578076" evidence="3">
    <location>
        <begin position="20"/>
        <end position="362"/>
    </location>
</feature>
<dbReference type="GO" id="GO:0015562">
    <property type="term" value="F:efflux transmembrane transporter activity"/>
    <property type="evidence" value="ECO:0007669"/>
    <property type="project" value="TreeGrafter"/>
</dbReference>
<name>A0A2N5CX22_9CAUL</name>
<gene>
    <name evidence="4" type="ORF">C1707_15225</name>
    <name evidence="5" type="ORF">CFHF_06220</name>
</gene>
<dbReference type="Gene3D" id="2.40.420.20">
    <property type="match status" value="1"/>
</dbReference>
<accession>A0A2N5CX22</accession>
<evidence type="ECO:0000256" key="1">
    <source>
        <dbReference type="ARBA" id="ARBA00009477"/>
    </source>
</evidence>
<dbReference type="Gene3D" id="1.10.287.470">
    <property type="entry name" value="Helix hairpin bin"/>
    <property type="match status" value="1"/>
</dbReference>
<keyword evidence="2" id="KW-0175">Coiled coil</keyword>
<dbReference type="KEGG" id="cfh:C1707_15225"/>
<keyword evidence="3" id="KW-0732">Signal</keyword>
<sequence length="362" mass="36464">MSSRTLLAALLLGGLAPLAACGGKAGADDPRTAPPLVRVATAGPAAGGERRFSGVVTARVQSDLGFRVAGKVVARLVDAGQTVRRGQPLMRIDATDYALAVSAQTDLVAAARAVAVQTAADEKRLRGLVAAGAISAIAYDQAKAAADAAKAQLDAAEAQARLSRNTAGYAVLIADADGVVVETLAEPGQVVAAGQPVVRLAHAGPREATVALPETVRPALGSAAQTFAFDGDKLGQARLRQLSDAADPRTRTFEAKYVLSGPAAQAPLGSTMVVALPAQPGAATAGVEAPIGALYDTGKGAGVWIVKPGASTVDWRPVQVAAVGAETVTITHGLNGGERFVALGAHLLHQGQRVRVQAGAAQ</sequence>
<dbReference type="InterPro" id="IPR006143">
    <property type="entry name" value="RND_pump_MFP"/>
</dbReference>
<dbReference type="EMBL" id="PJRQ01000011">
    <property type="protein sequence ID" value="PLR18344.1"/>
    <property type="molecule type" value="Genomic_DNA"/>
</dbReference>
<dbReference type="GO" id="GO:1990281">
    <property type="term" value="C:efflux pump complex"/>
    <property type="evidence" value="ECO:0007669"/>
    <property type="project" value="TreeGrafter"/>
</dbReference>
<organism evidence="5 6">
    <name type="scientific">Caulobacter flavus</name>
    <dbReference type="NCBI Taxonomy" id="1679497"/>
    <lineage>
        <taxon>Bacteria</taxon>
        <taxon>Pseudomonadati</taxon>
        <taxon>Pseudomonadota</taxon>
        <taxon>Alphaproteobacteria</taxon>
        <taxon>Caulobacterales</taxon>
        <taxon>Caulobacteraceae</taxon>
        <taxon>Caulobacter</taxon>
    </lineage>
</organism>
<feature type="coiled-coil region" evidence="2">
    <location>
        <begin position="139"/>
        <end position="166"/>
    </location>
</feature>
<dbReference type="PANTHER" id="PTHR30469:SF18">
    <property type="entry name" value="RESISTANCE-NODULATION-CELL DIVISION (RND) EFFLUX MEMBRANE FUSION PROTEIN-RELATED"/>
    <property type="match status" value="1"/>
</dbReference>
<proteinExistence type="inferred from homology"/>
<dbReference type="RefSeq" id="WP_101712153.1">
    <property type="nucleotide sequence ID" value="NZ_CP026100.1"/>
</dbReference>
<dbReference type="OrthoDB" id="9813967at2"/>
<dbReference type="Proteomes" id="UP000281192">
    <property type="component" value="Chromosome"/>
</dbReference>
<evidence type="ECO:0000313" key="7">
    <source>
        <dbReference type="Proteomes" id="UP000281192"/>
    </source>
</evidence>
<evidence type="ECO:0000313" key="4">
    <source>
        <dbReference type="EMBL" id="AYV47503.1"/>
    </source>
</evidence>
<dbReference type="EMBL" id="CP026100">
    <property type="protein sequence ID" value="AYV47503.1"/>
    <property type="molecule type" value="Genomic_DNA"/>
</dbReference>
<evidence type="ECO:0000256" key="2">
    <source>
        <dbReference type="SAM" id="Coils"/>
    </source>
</evidence>
<reference evidence="5 6" key="1">
    <citation type="submission" date="2017-12" db="EMBL/GenBank/DDBJ databases">
        <title>The genome sequence of Caulobacter flavus CGMCC1 15093.</title>
        <authorList>
            <person name="Gao J."/>
            <person name="Mao X."/>
            <person name="Sun J."/>
        </authorList>
    </citation>
    <scope>NUCLEOTIDE SEQUENCE [LARGE SCALE GENOMIC DNA]</scope>
    <source>
        <strain evidence="5 6">CGMCC1 15093</strain>
    </source>
</reference>
<evidence type="ECO:0000313" key="5">
    <source>
        <dbReference type="EMBL" id="PLR18344.1"/>
    </source>
</evidence>
<dbReference type="AlphaFoldDB" id="A0A2N5CX22"/>
<comment type="similarity">
    <text evidence="1">Belongs to the membrane fusion protein (MFP) (TC 8.A.1) family.</text>
</comment>
<dbReference type="NCBIfam" id="TIGR01730">
    <property type="entry name" value="RND_mfp"/>
    <property type="match status" value="1"/>
</dbReference>
<dbReference type="Gene3D" id="2.40.30.170">
    <property type="match status" value="1"/>
</dbReference>
<feature type="signal peptide" evidence="3">
    <location>
        <begin position="1"/>
        <end position="19"/>
    </location>
</feature>
<dbReference type="SUPFAM" id="SSF111369">
    <property type="entry name" value="HlyD-like secretion proteins"/>
    <property type="match status" value="1"/>
</dbReference>
<dbReference type="Gene3D" id="2.40.50.100">
    <property type="match status" value="1"/>
</dbReference>
<protein>
    <submittedName>
        <fullName evidence="5">Efflux RND transporter periplasmic adaptor subunit</fullName>
    </submittedName>
</protein>
<keyword evidence="7" id="KW-1185">Reference proteome</keyword>
<dbReference type="Proteomes" id="UP000234483">
    <property type="component" value="Unassembled WGS sequence"/>
</dbReference>
<dbReference type="PANTHER" id="PTHR30469">
    <property type="entry name" value="MULTIDRUG RESISTANCE PROTEIN MDTA"/>
    <property type="match status" value="1"/>
</dbReference>